<dbReference type="Gene3D" id="3.60.10.10">
    <property type="entry name" value="Endonuclease/exonuclease/phosphatase"/>
    <property type="match status" value="1"/>
</dbReference>
<organism evidence="1 2">
    <name type="scientific">Juglans regia</name>
    <name type="common">English walnut</name>
    <dbReference type="NCBI Taxonomy" id="51240"/>
    <lineage>
        <taxon>Eukaryota</taxon>
        <taxon>Viridiplantae</taxon>
        <taxon>Streptophyta</taxon>
        <taxon>Embryophyta</taxon>
        <taxon>Tracheophyta</taxon>
        <taxon>Spermatophyta</taxon>
        <taxon>Magnoliopsida</taxon>
        <taxon>eudicotyledons</taxon>
        <taxon>Gunneridae</taxon>
        <taxon>Pentapetalae</taxon>
        <taxon>rosids</taxon>
        <taxon>fabids</taxon>
        <taxon>Fagales</taxon>
        <taxon>Juglandaceae</taxon>
        <taxon>Juglans</taxon>
    </lineage>
</organism>
<reference evidence="2" key="1">
    <citation type="submission" date="2025-08" db="UniProtKB">
        <authorList>
            <consortium name="RefSeq"/>
        </authorList>
    </citation>
    <scope>IDENTIFICATION</scope>
    <source>
        <tissue evidence="2">Leaves</tissue>
    </source>
</reference>
<dbReference type="SUPFAM" id="SSF56219">
    <property type="entry name" value="DNase I-like"/>
    <property type="match status" value="1"/>
</dbReference>
<dbReference type="GeneID" id="109021946"/>
<dbReference type="InterPro" id="IPR036691">
    <property type="entry name" value="Endo/exonu/phosph_ase_sf"/>
</dbReference>
<evidence type="ECO:0000313" key="2">
    <source>
        <dbReference type="RefSeq" id="XP_018860239.1"/>
    </source>
</evidence>
<dbReference type="KEGG" id="jre:109021946"/>
<dbReference type="OrthoDB" id="1741517at2759"/>
<dbReference type="GO" id="GO:0003824">
    <property type="term" value="F:catalytic activity"/>
    <property type="evidence" value="ECO:0007669"/>
    <property type="project" value="InterPro"/>
</dbReference>
<name>A0A2I4HVR5_JUGRE</name>
<sequence length="543" mass="63341">MAWNCRGLARPKAIRNLRANIRKYNPDVIFLSEILVSDERTISIVNSLGFHLFVHYPAECKKGRLLLLWRPGVEIEPVNININAISVLVYSDPTHQPWIITYVYAPAQWNNKAGFWSHLDSLYQAFPGPWICLGDFNDLIDQNKKSGGRPIYYNPNKGLKALMDRNGLIDIGYMGPKFIWTNNRQGQALIRERLDRAIANQEWRLLFLDATLQHLASSASDHHPILLYTTANTRQAPSFKFEEFWTREPLSHQKISEAWSKHHFSNPSYILCKKIKSTKEALKVWNKDHFRRINHNIHQLESELLEVQEADMTPSNQEKERFLQHRIHKQREYEEILWKQKSRLTWLTSTDLNTKFYHLITTIRRRRNTIDSIKLAPVSDIENESLNAIPVEEEILEALKQIPSNKAPGPDGMTTLFYKHYWSIVKQDVILAVQNFFISGKLLKQINHTNIALIPKTKCPNNPSQYRPISLTNKTNFVSREFRVVGEHLDIFRYSLTLCPPHVAPSLRHRVTNILLWAHHFPTVLVLHWYCSCREPLYVVLQG</sequence>
<dbReference type="Pfam" id="PF03372">
    <property type="entry name" value="Exo_endo_phos"/>
    <property type="match status" value="1"/>
</dbReference>
<dbReference type="InterPro" id="IPR005135">
    <property type="entry name" value="Endo/exonuclease/phosphatase"/>
</dbReference>
<dbReference type="Gramene" id="Jr_Scaffold_7_00040_p1">
    <property type="protein sequence ID" value="cds.Jr_Scaffold_7_00040_p1"/>
    <property type="gene ID" value="Jr_Scaffold_7_00040"/>
</dbReference>
<protein>
    <submittedName>
        <fullName evidence="2">Uncharacterized protein LOC109021946</fullName>
    </submittedName>
</protein>
<dbReference type="Proteomes" id="UP000235220">
    <property type="component" value="Unplaced"/>
</dbReference>
<accession>A0A2I4HVR5</accession>
<keyword evidence="1" id="KW-1185">Reference proteome</keyword>
<proteinExistence type="predicted"/>
<dbReference type="STRING" id="51240.A0A2I4HVR5"/>
<dbReference type="PANTHER" id="PTHR33710:SF77">
    <property type="entry name" value="DNASE I-LIKE SUPERFAMILY PROTEIN"/>
    <property type="match status" value="1"/>
</dbReference>
<evidence type="ECO:0000313" key="1">
    <source>
        <dbReference type="Proteomes" id="UP000235220"/>
    </source>
</evidence>
<dbReference type="AlphaFoldDB" id="A0A2I4HVR5"/>
<gene>
    <name evidence="2" type="primary">LOC109021946</name>
</gene>
<dbReference type="RefSeq" id="XP_018860239.1">
    <property type="nucleotide sequence ID" value="XM_019004694.1"/>
</dbReference>
<dbReference type="PANTHER" id="PTHR33710">
    <property type="entry name" value="BNAC02G09200D PROTEIN"/>
    <property type="match status" value="1"/>
</dbReference>